<feature type="DNA-binding region" description="OmpR/PhoB-type" evidence="5">
    <location>
        <begin position="1"/>
        <end position="99"/>
    </location>
</feature>
<evidence type="ECO:0000256" key="3">
    <source>
        <dbReference type="ARBA" id="ARBA00023125"/>
    </source>
</evidence>
<dbReference type="Gene3D" id="1.25.40.10">
    <property type="entry name" value="Tetratricopeptide repeat domain"/>
    <property type="match status" value="1"/>
</dbReference>
<evidence type="ECO:0000256" key="2">
    <source>
        <dbReference type="ARBA" id="ARBA00023015"/>
    </source>
</evidence>
<evidence type="ECO:0000256" key="4">
    <source>
        <dbReference type="ARBA" id="ARBA00023163"/>
    </source>
</evidence>
<dbReference type="Gene3D" id="3.40.50.300">
    <property type="entry name" value="P-loop containing nucleotide triphosphate hydrolases"/>
    <property type="match status" value="1"/>
</dbReference>
<dbReference type="SUPFAM" id="SSF48452">
    <property type="entry name" value="TPR-like"/>
    <property type="match status" value="1"/>
</dbReference>
<evidence type="ECO:0000256" key="5">
    <source>
        <dbReference type="PROSITE-ProRule" id="PRU01091"/>
    </source>
</evidence>
<dbReference type="SMART" id="SM01043">
    <property type="entry name" value="BTAD"/>
    <property type="match status" value="1"/>
</dbReference>
<evidence type="ECO:0000313" key="8">
    <source>
        <dbReference type="EMBL" id="MFC4587960.1"/>
    </source>
</evidence>
<dbReference type="InterPro" id="IPR051677">
    <property type="entry name" value="AfsR-DnrI-RedD_regulator"/>
</dbReference>
<name>A0ABV9EHY0_9ACTN</name>
<dbReference type="InterPro" id="IPR027417">
    <property type="entry name" value="P-loop_NTPase"/>
</dbReference>
<feature type="region of interest" description="Disordered" evidence="6">
    <location>
        <begin position="252"/>
        <end position="281"/>
    </location>
</feature>
<dbReference type="SUPFAM" id="SSF52540">
    <property type="entry name" value="P-loop containing nucleoside triphosphate hydrolases"/>
    <property type="match status" value="1"/>
</dbReference>
<dbReference type="Gene3D" id="1.10.10.10">
    <property type="entry name" value="Winged helix-like DNA-binding domain superfamily/Winged helix DNA-binding domain"/>
    <property type="match status" value="1"/>
</dbReference>
<dbReference type="InterPro" id="IPR016032">
    <property type="entry name" value="Sig_transdc_resp-reg_C-effctor"/>
</dbReference>
<protein>
    <submittedName>
        <fullName evidence="8">BTAD domain-containing putative transcriptional regulator</fullName>
    </submittedName>
</protein>
<dbReference type="SMART" id="SM00862">
    <property type="entry name" value="Trans_reg_C"/>
    <property type="match status" value="1"/>
</dbReference>
<dbReference type="Pfam" id="PF00486">
    <property type="entry name" value="Trans_reg_C"/>
    <property type="match status" value="1"/>
</dbReference>
<dbReference type="PANTHER" id="PTHR35807">
    <property type="entry name" value="TRANSCRIPTIONAL REGULATOR REDD-RELATED"/>
    <property type="match status" value="1"/>
</dbReference>
<dbReference type="Pfam" id="PF03704">
    <property type="entry name" value="BTAD"/>
    <property type="match status" value="1"/>
</dbReference>
<dbReference type="PRINTS" id="PR00364">
    <property type="entry name" value="DISEASERSIST"/>
</dbReference>
<dbReference type="InterPro" id="IPR011990">
    <property type="entry name" value="TPR-like_helical_dom_sf"/>
</dbReference>
<dbReference type="PANTHER" id="PTHR35807:SF1">
    <property type="entry name" value="TRANSCRIPTIONAL REGULATOR REDD"/>
    <property type="match status" value="1"/>
</dbReference>
<organism evidence="8 9">
    <name type="scientific">Sphaerisporangium corydalis</name>
    <dbReference type="NCBI Taxonomy" id="1441875"/>
    <lineage>
        <taxon>Bacteria</taxon>
        <taxon>Bacillati</taxon>
        <taxon>Actinomycetota</taxon>
        <taxon>Actinomycetes</taxon>
        <taxon>Streptosporangiales</taxon>
        <taxon>Streptosporangiaceae</taxon>
        <taxon>Sphaerisporangium</taxon>
    </lineage>
</organism>
<keyword evidence="4" id="KW-0804">Transcription</keyword>
<reference evidence="9" key="1">
    <citation type="journal article" date="2019" name="Int. J. Syst. Evol. Microbiol.">
        <title>The Global Catalogue of Microorganisms (GCM) 10K type strain sequencing project: providing services to taxonomists for standard genome sequencing and annotation.</title>
        <authorList>
            <consortium name="The Broad Institute Genomics Platform"/>
            <consortium name="The Broad Institute Genome Sequencing Center for Infectious Disease"/>
            <person name="Wu L."/>
            <person name="Ma J."/>
        </authorList>
    </citation>
    <scope>NUCLEOTIDE SEQUENCE [LARGE SCALE GENOMIC DNA]</scope>
    <source>
        <strain evidence="9">CCUG 49560</strain>
    </source>
</reference>
<dbReference type="Proteomes" id="UP001595891">
    <property type="component" value="Unassembled WGS sequence"/>
</dbReference>
<proteinExistence type="inferred from homology"/>
<accession>A0ABV9EHY0</accession>
<dbReference type="InterPro" id="IPR002182">
    <property type="entry name" value="NB-ARC"/>
</dbReference>
<comment type="similarity">
    <text evidence="1">Belongs to the AfsR/DnrI/RedD regulatory family.</text>
</comment>
<sequence length="613" mass="67867">MGTVMHFKVLGTFEVRIGEQDLTPSAPKLRTVLSLLLINYNRITRADSLIDELWGDSPPISAATTLQTYIYQLRRMMTAAGHPGEEFLVTKAAGYEAQVPPEAIDIHHFERLVQQGREFLAAGELEQTSDTLGHALSLWRGSALTDVPRGRLLEAHAIKLEESHLNALEMRMDAALRLGRHREQISELKELTSTYPICEGFYSRLMLALYRSERRSEALTVYRRLRSMLNEELGLEPSQPVQRLQQAILRGDPSLDLPPRKVEAPRPAPVPRTAPAELPPDIVDFTDRSEVRARIETSLISPANKKALPIVSLTGMAGVGKTALATHVGHRIRGRFADGQLYLNLRGMSAEPREPGDALGAMLRAGGLRDSQIPGGFEARRSLFRTWSADRSLLVVLDDAYSGAQVRPLCPTGPNSSVIVTSRSPLYGLTSADQMELEVFDIDSGLELLRRIIGDGRVAAEEDAAQEIVEMCGALPLGLRIAGERLAAAPHWTLERCRAKLADERSRLAELRWGDLDVRTRLEDSFRQLNPKMREAFSVLGASRERDFSTHSTAGLLNISVSSAEEVLTHLIDMRLMTISQSSPQGDYSCAIPELTRLYGVQCTEENRPHAAL</sequence>
<dbReference type="SUPFAM" id="SSF46894">
    <property type="entry name" value="C-terminal effector domain of the bipartite response regulators"/>
    <property type="match status" value="1"/>
</dbReference>
<dbReference type="InterPro" id="IPR005158">
    <property type="entry name" value="BTAD"/>
</dbReference>
<evidence type="ECO:0000256" key="1">
    <source>
        <dbReference type="ARBA" id="ARBA00005820"/>
    </source>
</evidence>
<evidence type="ECO:0000313" key="9">
    <source>
        <dbReference type="Proteomes" id="UP001595891"/>
    </source>
</evidence>
<evidence type="ECO:0000256" key="6">
    <source>
        <dbReference type="SAM" id="MobiDB-lite"/>
    </source>
</evidence>
<dbReference type="InterPro" id="IPR036388">
    <property type="entry name" value="WH-like_DNA-bd_sf"/>
</dbReference>
<keyword evidence="2" id="KW-0805">Transcription regulation</keyword>
<dbReference type="Pfam" id="PF00931">
    <property type="entry name" value="NB-ARC"/>
    <property type="match status" value="1"/>
</dbReference>
<dbReference type="PROSITE" id="PS51755">
    <property type="entry name" value="OMPR_PHOB"/>
    <property type="match status" value="1"/>
</dbReference>
<gene>
    <name evidence="8" type="ORF">ACFO8L_17850</name>
</gene>
<keyword evidence="3 5" id="KW-0238">DNA-binding</keyword>
<comment type="caution">
    <text evidence="8">The sequence shown here is derived from an EMBL/GenBank/DDBJ whole genome shotgun (WGS) entry which is preliminary data.</text>
</comment>
<evidence type="ECO:0000259" key="7">
    <source>
        <dbReference type="PROSITE" id="PS51755"/>
    </source>
</evidence>
<dbReference type="EMBL" id="JBHSFN010000010">
    <property type="protein sequence ID" value="MFC4587960.1"/>
    <property type="molecule type" value="Genomic_DNA"/>
</dbReference>
<dbReference type="RefSeq" id="WP_316249520.1">
    <property type="nucleotide sequence ID" value="NZ_JANZYP010000002.1"/>
</dbReference>
<feature type="domain" description="OmpR/PhoB-type" evidence="7">
    <location>
        <begin position="1"/>
        <end position="99"/>
    </location>
</feature>
<dbReference type="InterPro" id="IPR001867">
    <property type="entry name" value="OmpR/PhoB-type_DNA-bd"/>
</dbReference>
<dbReference type="CDD" id="cd15831">
    <property type="entry name" value="BTAD"/>
    <property type="match status" value="1"/>
</dbReference>
<keyword evidence="9" id="KW-1185">Reference proteome</keyword>